<dbReference type="PANTHER" id="PTHR43393">
    <property type="entry name" value="CYTOKININ RIBOSIDE 5'-MONOPHOSPHATE PHOSPHORIBOHYDROLASE"/>
    <property type="match status" value="1"/>
</dbReference>
<dbReference type="InterPro" id="IPR041164">
    <property type="entry name" value="LDcluster4"/>
</dbReference>
<dbReference type="InterPro" id="IPR052341">
    <property type="entry name" value="LOG_family_nucleotidases"/>
</dbReference>
<dbReference type="GO" id="GO:0005829">
    <property type="term" value="C:cytosol"/>
    <property type="evidence" value="ECO:0007669"/>
    <property type="project" value="TreeGrafter"/>
</dbReference>
<proteinExistence type="predicted"/>
<sequence>MTHILIGVIGPGETASEAEMQTAHALGEAIAQAGWGLLTGGRAAGVMAAASQGAQAANGLVVGILPDADVTQAAAVDIAIVTGMGQGRNVINILSSRVVIACGLGPGTLSEMALALKLGKPLIVLQPSGCLLETLSDLSSTPLVPVATIAEAIAATRRYLAE</sequence>
<name>A0A0C1YP77_9CYAN</name>
<organism evidence="1">
    <name type="scientific">Lyngbya confervoides BDU141951</name>
    <dbReference type="NCBI Taxonomy" id="1574623"/>
    <lineage>
        <taxon>Bacteria</taxon>
        <taxon>Bacillati</taxon>
        <taxon>Cyanobacteriota</taxon>
        <taxon>Cyanophyceae</taxon>
        <taxon>Oscillatoriophycideae</taxon>
        <taxon>Oscillatoriales</taxon>
        <taxon>Microcoleaceae</taxon>
        <taxon>Lyngbya</taxon>
    </lineage>
</organism>
<evidence type="ECO:0000313" key="1">
    <source>
        <dbReference type="EMBL" id="NEV65936.1"/>
    </source>
</evidence>
<accession>A0A0C1YP77</accession>
<reference evidence="1" key="2">
    <citation type="journal article" date="2015" name="Genome Announc.">
        <title>Draft Genome Sequence of Filamentous Marine Cyanobacterium Lyngbya confervoides Strain BDU141951.</title>
        <authorList>
            <person name="Chandrababunaidu M.M."/>
            <person name="Sen D."/>
            <person name="Tripathy S."/>
        </authorList>
    </citation>
    <scope>NUCLEOTIDE SEQUENCE</scope>
    <source>
        <strain evidence="1">BDU141951</strain>
    </source>
</reference>
<dbReference type="Pfam" id="PF18306">
    <property type="entry name" value="LDcluster4"/>
    <property type="match status" value="1"/>
</dbReference>
<dbReference type="Gene3D" id="3.40.50.450">
    <property type="match status" value="1"/>
</dbReference>
<gene>
    <name evidence="1" type="ORF">QQ91_002275</name>
</gene>
<reference evidence="1" key="3">
    <citation type="submission" date="2020-02" db="EMBL/GenBank/DDBJ databases">
        <authorList>
            <person name="Sarangi A.N."/>
            <person name="Ghosh S."/>
            <person name="Mukherjee M."/>
            <person name="Tripathy S."/>
        </authorList>
    </citation>
    <scope>NUCLEOTIDE SEQUENCE</scope>
    <source>
        <strain evidence="1">BDU141951</strain>
    </source>
</reference>
<protein>
    <submittedName>
        <fullName evidence="1">Cytochrome</fullName>
    </submittedName>
</protein>
<dbReference type="AlphaFoldDB" id="A0A0C1YP77"/>
<dbReference type="PANTHER" id="PTHR43393:SF3">
    <property type="entry name" value="LYSINE DECARBOXYLASE-LIKE PROTEIN"/>
    <property type="match status" value="1"/>
</dbReference>
<dbReference type="SUPFAM" id="SSF102405">
    <property type="entry name" value="MCP/YpsA-like"/>
    <property type="match status" value="1"/>
</dbReference>
<comment type="caution">
    <text evidence="1">The sequence shown here is derived from an EMBL/GenBank/DDBJ whole genome shotgun (WGS) entry which is preliminary data.</text>
</comment>
<reference evidence="1" key="1">
    <citation type="submission" date="2014-11" db="EMBL/GenBank/DDBJ databases">
        <authorList>
            <person name="Malar M.C."/>
            <person name="Sen D."/>
            <person name="Tripathy S."/>
        </authorList>
    </citation>
    <scope>NUCLEOTIDE SEQUENCE</scope>
    <source>
        <strain evidence="1">BDU141951</strain>
    </source>
</reference>
<dbReference type="EMBL" id="JTHE02000002">
    <property type="protein sequence ID" value="NEV65936.1"/>
    <property type="molecule type" value="Genomic_DNA"/>
</dbReference>